<keyword evidence="4" id="KW-1185">Reference proteome</keyword>
<protein>
    <submittedName>
        <fullName evidence="3">YycH family regulatory protein</fullName>
    </submittedName>
</protein>
<name>A0ABW5RS04_9BACI</name>
<keyword evidence="1" id="KW-0812">Transmembrane</keyword>
<dbReference type="InterPro" id="IPR009996">
    <property type="entry name" value="YycH"/>
</dbReference>
<evidence type="ECO:0000313" key="4">
    <source>
        <dbReference type="Proteomes" id="UP001597506"/>
    </source>
</evidence>
<feature type="domain" description="Regulatory protein YycH" evidence="2">
    <location>
        <begin position="4"/>
        <end position="435"/>
    </location>
</feature>
<dbReference type="Proteomes" id="UP001597506">
    <property type="component" value="Unassembled WGS sequence"/>
</dbReference>
<proteinExistence type="predicted"/>
<dbReference type="Gene3D" id="3.10.450.310">
    <property type="match status" value="1"/>
</dbReference>
<gene>
    <name evidence="3" type="ORF">ACFSUL_09010</name>
</gene>
<accession>A0ABW5RS04</accession>
<sequence>MKYETVKSIILIMLVAVSIFLTWNIWTYQPKYDTMDSADAYDISISEKKETKSLIKPFKFFYHEGDKVWGTTNEIEINTLLDEMMKWNISELNNITNSVSDKALDEMVHGDRRLEIIFPDIVPFQEYSNVLNFEDKSLPSNSFDRIIVDTTDNNDDTNIVYFVKYRENESSVFEGRINSNYLPLLEKEVIREIPYNYASYFTSKFNKKTLHLPVERPEKISYQYYTKEFSTEDFKLALFSDPTSVKKDYSSTGEEFTDWTSIMRVDTENNTLEYVNPAEEPTGSSNLNQLVERSIEYVNDHGGWTDNYQFFSASTSENKIDYRLFLQGLPVFDDRDMSVITQVWGRDSINRYERPYFSLKLSIPSYIKKVKVPSGSELLTILERAENAEMLERQYIEDVAIGYKLKKEPNWSQLKIIALEPSWYYKLSGSWIRLPSMEEIKEVENGLE</sequence>
<keyword evidence="1" id="KW-1133">Transmembrane helix</keyword>
<evidence type="ECO:0000256" key="1">
    <source>
        <dbReference type="SAM" id="Phobius"/>
    </source>
</evidence>
<evidence type="ECO:0000313" key="3">
    <source>
        <dbReference type="EMBL" id="MFD2680881.1"/>
    </source>
</evidence>
<dbReference type="CDD" id="cd15787">
    <property type="entry name" value="YycH_N"/>
    <property type="match status" value="1"/>
</dbReference>
<dbReference type="RefSeq" id="WP_377934660.1">
    <property type="nucleotide sequence ID" value="NZ_JBHUMF010000020.1"/>
</dbReference>
<reference evidence="4" key="1">
    <citation type="journal article" date="2019" name="Int. J. Syst. Evol. Microbiol.">
        <title>The Global Catalogue of Microorganisms (GCM) 10K type strain sequencing project: providing services to taxonomists for standard genome sequencing and annotation.</title>
        <authorList>
            <consortium name="The Broad Institute Genomics Platform"/>
            <consortium name="The Broad Institute Genome Sequencing Center for Infectious Disease"/>
            <person name="Wu L."/>
            <person name="Ma J."/>
        </authorList>
    </citation>
    <scope>NUCLEOTIDE SEQUENCE [LARGE SCALE GENOMIC DNA]</scope>
    <source>
        <strain evidence="4">KCTC 3913</strain>
    </source>
</reference>
<dbReference type="Pfam" id="PF07435">
    <property type="entry name" value="YycH"/>
    <property type="match status" value="1"/>
</dbReference>
<dbReference type="EMBL" id="JBHUMF010000020">
    <property type="protein sequence ID" value="MFD2680881.1"/>
    <property type="molecule type" value="Genomic_DNA"/>
</dbReference>
<keyword evidence="1" id="KW-0472">Membrane</keyword>
<dbReference type="InterPro" id="IPR042274">
    <property type="entry name" value="YycH/YycI_2"/>
</dbReference>
<evidence type="ECO:0000259" key="2">
    <source>
        <dbReference type="Pfam" id="PF07435"/>
    </source>
</evidence>
<dbReference type="Gene3D" id="3.30.310.160">
    <property type="entry name" value="YycH protein, domain 2"/>
    <property type="match status" value="1"/>
</dbReference>
<comment type="caution">
    <text evidence="3">The sequence shown here is derived from an EMBL/GenBank/DDBJ whole genome shotgun (WGS) entry which is preliminary data.</text>
</comment>
<feature type="transmembrane region" description="Helical" evidence="1">
    <location>
        <begin position="9"/>
        <end position="26"/>
    </location>
</feature>
<organism evidence="3 4">
    <name type="scientific">Bacillus seohaeanensis</name>
    <dbReference type="NCBI Taxonomy" id="284580"/>
    <lineage>
        <taxon>Bacteria</taxon>
        <taxon>Bacillati</taxon>
        <taxon>Bacillota</taxon>
        <taxon>Bacilli</taxon>
        <taxon>Bacillales</taxon>
        <taxon>Bacillaceae</taxon>
        <taxon>Bacillus</taxon>
    </lineage>
</organism>